<dbReference type="Gene3D" id="2.60.200.40">
    <property type="match status" value="1"/>
</dbReference>
<dbReference type="Proteomes" id="UP001497623">
    <property type="component" value="Unassembled WGS sequence"/>
</dbReference>
<name>A0AAV2PNC4_MEGNR</name>
<organism evidence="2 3">
    <name type="scientific">Meganyctiphanes norvegica</name>
    <name type="common">Northern krill</name>
    <name type="synonym">Thysanopoda norvegica</name>
    <dbReference type="NCBI Taxonomy" id="48144"/>
    <lineage>
        <taxon>Eukaryota</taxon>
        <taxon>Metazoa</taxon>
        <taxon>Ecdysozoa</taxon>
        <taxon>Arthropoda</taxon>
        <taxon>Crustacea</taxon>
        <taxon>Multicrustacea</taxon>
        <taxon>Malacostraca</taxon>
        <taxon>Eumalacostraca</taxon>
        <taxon>Eucarida</taxon>
        <taxon>Euphausiacea</taxon>
        <taxon>Euphausiidae</taxon>
        <taxon>Meganyctiphanes</taxon>
    </lineage>
</organism>
<comment type="caution">
    <text evidence="2">The sequence shown here is derived from an EMBL/GenBank/DDBJ whole genome shotgun (WGS) entry which is preliminary data.</text>
</comment>
<dbReference type="InterPro" id="IPR045540">
    <property type="entry name" value="YegS/DAGK_C"/>
</dbReference>
<dbReference type="InterPro" id="IPR050187">
    <property type="entry name" value="Lipid_Phosphate_FormReg"/>
</dbReference>
<gene>
    <name evidence="2" type="ORF">MNOR_LOCUS1951</name>
</gene>
<reference evidence="2 3" key="1">
    <citation type="submission" date="2024-05" db="EMBL/GenBank/DDBJ databases">
        <authorList>
            <person name="Wallberg A."/>
        </authorList>
    </citation>
    <scope>NUCLEOTIDE SEQUENCE [LARGE SCALE GENOMIC DNA]</scope>
</reference>
<protein>
    <recommendedName>
        <fullName evidence="1">YegS/DAGK C-terminal domain-containing protein</fullName>
    </recommendedName>
</protein>
<dbReference type="GO" id="GO:0046512">
    <property type="term" value="P:sphingosine biosynthetic process"/>
    <property type="evidence" value="ECO:0007669"/>
    <property type="project" value="TreeGrafter"/>
</dbReference>
<dbReference type="SUPFAM" id="SSF111331">
    <property type="entry name" value="NAD kinase/diacylglycerol kinase-like"/>
    <property type="match status" value="1"/>
</dbReference>
<dbReference type="InterPro" id="IPR016064">
    <property type="entry name" value="NAD/diacylglycerol_kinase_sf"/>
</dbReference>
<dbReference type="GO" id="GO:0005737">
    <property type="term" value="C:cytoplasm"/>
    <property type="evidence" value="ECO:0007669"/>
    <property type="project" value="TreeGrafter"/>
</dbReference>
<sequence>MHSRTSTDSISSLKLSDPVPDDWETIEDEFVMVYAAYQTHIGSDICFAPKATPNDGLIWLLMLSSRASRANILKFLLSMEDGGHINVPGVTMVAVTSLRCVPLTGTGYLTVDGERLPYGPLQATIMPGKARIMTR</sequence>
<dbReference type="PANTHER" id="PTHR12358">
    <property type="entry name" value="SPHINGOSINE KINASE"/>
    <property type="match status" value="1"/>
</dbReference>
<evidence type="ECO:0000313" key="3">
    <source>
        <dbReference type="Proteomes" id="UP001497623"/>
    </source>
</evidence>
<evidence type="ECO:0000259" key="1">
    <source>
        <dbReference type="Pfam" id="PF19279"/>
    </source>
</evidence>
<dbReference type="AlphaFoldDB" id="A0AAV2PNC4"/>
<dbReference type="EMBL" id="CAXKWB010000554">
    <property type="protein sequence ID" value="CAL4061201.1"/>
    <property type="molecule type" value="Genomic_DNA"/>
</dbReference>
<proteinExistence type="predicted"/>
<dbReference type="GO" id="GO:0016020">
    <property type="term" value="C:membrane"/>
    <property type="evidence" value="ECO:0007669"/>
    <property type="project" value="TreeGrafter"/>
</dbReference>
<dbReference type="Pfam" id="PF19279">
    <property type="entry name" value="YegS_C"/>
    <property type="match status" value="1"/>
</dbReference>
<accession>A0AAV2PNC4</accession>
<dbReference type="GO" id="GO:0001727">
    <property type="term" value="F:lipid kinase activity"/>
    <property type="evidence" value="ECO:0007669"/>
    <property type="project" value="TreeGrafter"/>
</dbReference>
<evidence type="ECO:0000313" key="2">
    <source>
        <dbReference type="EMBL" id="CAL4061201.1"/>
    </source>
</evidence>
<keyword evidence="3" id="KW-1185">Reference proteome</keyword>
<dbReference type="PANTHER" id="PTHR12358:SF112">
    <property type="entry name" value="LD11247P-RELATED"/>
    <property type="match status" value="1"/>
</dbReference>
<feature type="domain" description="YegS/DAGK C-terminal" evidence="1">
    <location>
        <begin position="28"/>
        <end position="133"/>
    </location>
</feature>